<protein>
    <submittedName>
        <fullName evidence="7">BenABC operon transcriptional activator BenR</fullName>
    </submittedName>
</protein>
<evidence type="ECO:0000313" key="7">
    <source>
        <dbReference type="EMBL" id="KXO06844.1"/>
    </source>
</evidence>
<evidence type="ECO:0000256" key="5">
    <source>
        <dbReference type="ARBA" id="ARBA00037345"/>
    </source>
</evidence>
<evidence type="ECO:0000259" key="6">
    <source>
        <dbReference type="PROSITE" id="PS01124"/>
    </source>
</evidence>
<keyword evidence="8" id="KW-1185">Reference proteome</keyword>
<evidence type="ECO:0000256" key="3">
    <source>
        <dbReference type="ARBA" id="ARBA00023159"/>
    </source>
</evidence>
<dbReference type="Pfam" id="PF12833">
    <property type="entry name" value="HTH_18"/>
    <property type="match status" value="1"/>
</dbReference>
<dbReference type="PROSITE" id="PS00041">
    <property type="entry name" value="HTH_ARAC_FAMILY_1"/>
    <property type="match status" value="1"/>
</dbReference>
<dbReference type="GO" id="GO:0003700">
    <property type="term" value="F:DNA-binding transcription factor activity"/>
    <property type="evidence" value="ECO:0007669"/>
    <property type="project" value="InterPro"/>
</dbReference>
<gene>
    <name evidence="7" type="ORF">J122_3637</name>
</gene>
<name>A0A137S340_9GAMM</name>
<proteinExistence type="predicted"/>
<dbReference type="PROSITE" id="PS01124">
    <property type="entry name" value="HTH_ARAC_FAMILY_2"/>
    <property type="match status" value="1"/>
</dbReference>
<dbReference type="InterPro" id="IPR009057">
    <property type="entry name" value="Homeodomain-like_sf"/>
</dbReference>
<dbReference type="RefSeq" id="WP_082780632.1">
    <property type="nucleotide sequence ID" value="NZ_LOCO01000028.1"/>
</dbReference>
<reference evidence="8" key="1">
    <citation type="submission" date="2015-12" db="EMBL/GenBank/DDBJ databases">
        <authorList>
            <person name="Lima A."/>
            <person name="Farahani Zayas N."/>
            <person name="Castro Da Silva M.A."/>
            <person name="Cabral A."/>
            <person name="Pessatti M.L."/>
        </authorList>
    </citation>
    <scope>NUCLEOTIDE SEQUENCE [LARGE SCALE GENOMIC DNA]</scope>
    <source>
        <strain evidence="8">LAMA 842</strain>
    </source>
</reference>
<sequence>MTLEIFSLPLRFNFARPEAVSEFVNQKVGRHTLEVIKCDAARSRLGFKEFSGLGLTSISYGSEVRVKSPELESVFHLQIITRGTCYVSFGYEGVLLGVGDAIMLNPFELIILEYSSDCEKLIVNIPESSIQTTVLSELGCLPKPGVRFARRPVNLLRFPSLVKLFEAVLLEAGGCDAEIFGAFDFYKEVVINKILCTFDNNVPIEKNLNRPHPQIEEISRYIEKNIKKDITIDELSKISNLSVRSIYSLFSKTLSTTPKNYIKNQKLNRVREDLLNGSVRNVTEVALDYGFSHLGRLSSDYKRLFGESPSKTLRKVC</sequence>
<dbReference type="GO" id="GO:0043565">
    <property type="term" value="F:sequence-specific DNA binding"/>
    <property type="evidence" value="ECO:0007669"/>
    <property type="project" value="InterPro"/>
</dbReference>
<accession>A0A137S340</accession>
<evidence type="ECO:0000256" key="4">
    <source>
        <dbReference type="ARBA" id="ARBA00023163"/>
    </source>
</evidence>
<dbReference type="GO" id="GO:0009893">
    <property type="term" value="P:positive regulation of metabolic process"/>
    <property type="evidence" value="ECO:0007669"/>
    <property type="project" value="UniProtKB-ARBA"/>
</dbReference>
<dbReference type="Gene3D" id="1.10.10.60">
    <property type="entry name" value="Homeodomain-like"/>
    <property type="match status" value="1"/>
</dbReference>
<dbReference type="InterPro" id="IPR018062">
    <property type="entry name" value="HTH_AraC-typ_CS"/>
</dbReference>
<dbReference type="PATRIC" id="fig|1306954.6.peg.2208"/>
<organism evidence="7 8">
    <name type="scientific">Marinobacter excellens LAMA 842</name>
    <dbReference type="NCBI Taxonomy" id="1306954"/>
    <lineage>
        <taxon>Bacteria</taxon>
        <taxon>Pseudomonadati</taxon>
        <taxon>Pseudomonadota</taxon>
        <taxon>Gammaproteobacteria</taxon>
        <taxon>Pseudomonadales</taxon>
        <taxon>Marinobacteraceae</taxon>
        <taxon>Marinobacter</taxon>
    </lineage>
</organism>
<evidence type="ECO:0000256" key="2">
    <source>
        <dbReference type="ARBA" id="ARBA00023125"/>
    </source>
</evidence>
<dbReference type="InterPro" id="IPR035418">
    <property type="entry name" value="AraC-bd_2"/>
</dbReference>
<dbReference type="Pfam" id="PF14525">
    <property type="entry name" value="AraC_binding_2"/>
    <property type="match status" value="1"/>
</dbReference>
<evidence type="ECO:0000313" key="8">
    <source>
        <dbReference type="Proteomes" id="UP000070282"/>
    </source>
</evidence>
<feature type="domain" description="HTH araC/xylS-type" evidence="6">
    <location>
        <begin position="216"/>
        <end position="315"/>
    </location>
</feature>
<dbReference type="EMBL" id="LOCO01000028">
    <property type="protein sequence ID" value="KXO06844.1"/>
    <property type="molecule type" value="Genomic_DNA"/>
</dbReference>
<comment type="caution">
    <text evidence="7">The sequence shown here is derived from an EMBL/GenBank/DDBJ whole genome shotgun (WGS) entry which is preliminary data.</text>
</comment>
<dbReference type="InterPro" id="IPR050204">
    <property type="entry name" value="AraC_XylS_family_regulators"/>
</dbReference>
<dbReference type="PANTHER" id="PTHR46796">
    <property type="entry name" value="HTH-TYPE TRANSCRIPTIONAL ACTIVATOR RHAS-RELATED"/>
    <property type="match status" value="1"/>
</dbReference>
<dbReference type="SMART" id="SM00342">
    <property type="entry name" value="HTH_ARAC"/>
    <property type="match status" value="1"/>
</dbReference>
<dbReference type="Proteomes" id="UP000070282">
    <property type="component" value="Unassembled WGS sequence"/>
</dbReference>
<keyword evidence="2" id="KW-0238">DNA-binding</keyword>
<dbReference type="AlphaFoldDB" id="A0A137S340"/>
<dbReference type="PANTHER" id="PTHR46796:SF6">
    <property type="entry name" value="ARAC SUBFAMILY"/>
    <property type="match status" value="1"/>
</dbReference>
<dbReference type="SUPFAM" id="SSF46689">
    <property type="entry name" value="Homeodomain-like"/>
    <property type="match status" value="2"/>
</dbReference>
<keyword evidence="1" id="KW-0805">Transcription regulation</keyword>
<dbReference type="InterPro" id="IPR018060">
    <property type="entry name" value="HTH_AraC"/>
</dbReference>
<evidence type="ECO:0000256" key="1">
    <source>
        <dbReference type="ARBA" id="ARBA00023015"/>
    </source>
</evidence>
<keyword evidence="3" id="KW-0010">Activator</keyword>
<keyword evidence="4" id="KW-0804">Transcription</keyword>
<comment type="function">
    <text evidence="5">Regulatory protein of the TOL plasmid xyl operons. XylS activates the xylXYZLTEGFJQKIH operon required for the degradation of toluene, m-xylene and p-xylene.</text>
</comment>